<dbReference type="InterPro" id="IPR052035">
    <property type="entry name" value="ZnF_BED_domain_contain"/>
</dbReference>
<dbReference type="SMART" id="SM00614">
    <property type="entry name" value="ZnF_BED"/>
    <property type="match status" value="1"/>
</dbReference>
<evidence type="ECO:0000313" key="13">
    <source>
        <dbReference type="EMBL" id="VVA99791.1"/>
    </source>
</evidence>
<feature type="region of interest" description="Disordered" evidence="11">
    <location>
        <begin position="1"/>
        <end position="21"/>
    </location>
</feature>
<dbReference type="Pfam" id="PF14372">
    <property type="entry name" value="hAT-like_RNase-H"/>
    <property type="match status" value="1"/>
</dbReference>
<evidence type="ECO:0000313" key="14">
    <source>
        <dbReference type="Proteomes" id="UP000489600"/>
    </source>
</evidence>
<comment type="caution">
    <text evidence="13">The sequence shown here is derived from an EMBL/GenBank/DDBJ whole genome shotgun (WGS) entry which is preliminary data.</text>
</comment>
<keyword evidence="9" id="KW-0539">Nucleus</keyword>
<dbReference type="InterPro" id="IPR036236">
    <property type="entry name" value="Znf_C2H2_sf"/>
</dbReference>
<dbReference type="Proteomes" id="UP000489600">
    <property type="component" value="Unassembled WGS sequence"/>
</dbReference>
<dbReference type="OrthoDB" id="2610923at2759"/>
<keyword evidence="8" id="KW-0804">Transcription</keyword>
<dbReference type="AlphaFoldDB" id="A0A565BEQ7"/>
<dbReference type="GO" id="GO:0003677">
    <property type="term" value="F:DNA binding"/>
    <property type="evidence" value="ECO:0007669"/>
    <property type="project" value="UniProtKB-KW"/>
</dbReference>
<organism evidence="13 14">
    <name type="scientific">Arabis nemorensis</name>
    <dbReference type="NCBI Taxonomy" id="586526"/>
    <lineage>
        <taxon>Eukaryota</taxon>
        <taxon>Viridiplantae</taxon>
        <taxon>Streptophyta</taxon>
        <taxon>Embryophyta</taxon>
        <taxon>Tracheophyta</taxon>
        <taxon>Spermatophyta</taxon>
        <taxon>Magnoliopsida</taxon>
        <taxon>eudicotyledons</taxon>
        <taxon>Gunneridae</taxon>
        <taxon>Pentapetalae</taxon>
        <taxon>rosids</taxon>
        <taxon>malvids</taxon>
        <taxon>Brassicales</taxon>
        <taxon>Brassicaceae</taxon>
        <taxon>Arabideae</taxon>
        <taxon>Arabis</taxon>
    </lineage>
</organism>
<comment type="subcellular location">
    <subcellularLocation>
        <location evidence="1">Nucleus</location>
    </subcellularLocation>
</comment>
<dbReference type="GO" id="GO:0008270">
    <property type="term" value="F:zinc ion binding"/>
    <property type="evidence" value="ECO:0007669"/>
    <property type="project" value="UniProtKB-KW"/>
</dbReference>
<dbReference type="InterPro" id="IPR025525">
    <property type="entry name" value="hAT-like_transposase_RNase-H"/>
</dbReference>
<dbReference type="SUPFAM" id="SSF57667">
    <property type="entry name" value="beta-beta-alpha zinc fingers"/>
    <property type="match status" value="1"/>
</dbReference>
<keyword evidence="14" id="KW-1185">Reference proteome</keyword>
<dbReference type="EMBL" id="CABITT030000003">
    <property type="protein sequence ID" value="VVA99791.1"/>
    <property type="molecule type" value="Genomic_DNA"/>
</dbReference>
<evidence type="ECO:0000256" key="11">
    <source>
        <dbReference type="SAM" id="MobiDB-lite"/>
    </source>
</evidence>
<dbReference type="PANTHER" id="PTHR46481:SF10">
    <property type="entry name" value="ZINC FINGER BED DOMAIN-CONTAINING PROTEIN 39"/>
    <property type="match status" value="1"/>
</dbReference>
<evidence type="ECO:0000256" key="8">
    <source>
        <dbReference type="ARBA" id="ARBA00023163"/>
    </source>
</evidence>
<evidence type="ECO:0000256" key="4">
    <source>
        <dbReference type="ARBA" id="ARBA00022771"/>
    </source>
</evidence>
<evidence type="ECO:0000256" key="10">
    <source>
        <dbReference type="PROSITE-ProRule" id="PRU00027"/>
    </source>
</evidence>
<dbReference type="GO" id="GO:0046983">
    <property type="term" value="F:protein dimerization activity"/>
    <property type="evidence" value="ECO:0007669"/>
    <property type="project" value="InterPro"/>
</dbReference>
<evidence type="ECO:0000256" key="1">
    <source>
        <dbReference type="ARBA" id="ARBA00004123"/>
    </source>
</evidence>
<dbReference type="PANTHER" id="PTHR46481">
    <property type="entry name" value="ZINC FINGER BED DOMAIN-CONTAINING PROTEIN 4"/>
    <property type="match status" value="1"/>
</dbReference>
<dbReference type="GO" id="GO:0005634">
    <property type="term" value="C:nucleus"/>
    <property type="evidence" value="ECO:0007669"/>
    <property type="project" value="UniProtKB-SubCell"/>
</dbReference>
<gene>
    <name evidence="13" type="ORF">ANE_LOCUS10236</name>
</gene>
<protein>
    <recommendedName>
        <fullName evidence="12">BED-type domain-containing protein</fullName>
    </recommendedName>
</protein>
<evidence type="ECO:0000256" key="2">
    <source>
        <dbReference type="ARBA" id="ARBA00011738"/>
    </source>
</evidence>
<dbReference type="InterPro" id="IPR008906">
    <property type="entry name" value="HATC_C_dom"/>
</dbReference>
<dbReference type="InterPro" id="IPR012337">
    <property type="entry name" value="RNaseH-like_sf"/>
</dbReference>
<evidence type="ECO:0000256" key="3">
    <source>
        <dbReference type="ARBA" id="ARBA00022723"/>
    </source>
</evidence>
<proteinExistence type="predicted"/>
<keyword evidence="3" id="KW-0479">Metal-binding</keyword>
<dbReference type="GO" id="GO:0009791">
    <property type="term" value="P:post-embryonic development"/>
    <property type="evidence" value="ECO:0007669"/>
    <property type="project" value="UniProtKB-ARBA"/>
</dbReference>
<accession>A0A565BEQ7</accession>
<feature type="compositionally biased region" description="Low complexity" evidence="11">
    <location>
        <begin position="635"/>
        <end position="651"/>
    </location>
</feature>
<dbReference type="InterPro" id="IPR003656">
    <property type="entry name" value="Znf_BED"/>
</dbReference>
<keyword evidence="5" id="KW-0862">Zinc</keyword>
<reference evidence="13" key="1">
    <citation type="submission" date="2019-07" db="EMBL/GenBank/DDBJ databases">
        <authorList>
            <person name="Dittberner H."/>
        </authorList>
    </citation>
    <scope>NUCLEOTIDE SEQUENCE [LARGE SCALE GENOMIC DNA]</scope>
</reference>
<keyword evidence="7" id="KW-0238">DNA-binding</keyword>
<keyword evidence="6" id="KW-0805">Transcription regulation</keyword>
<evidence type="ECO:0000256" key="6">
    <source>
        <dbReference type="ARBA" id="ARBA00023015"/>
    </source>
</evidence>
<sequence>METALEVYNDTEMRSPETQPIKRRKKKSKVWDYFTIENVQPDCRRAFCKGCNQSFAYSNGTKVAGTSHLKRHIDKGTCPAIVHPQDNDNNQPMTPYTPKSDTPRRRYRTQTNSTYVAFDQDKCRHEIAKMIIMHDYPLHMVEHPGFISFVHSLQPHFDTVSFNNVQGDCVATYLAEKQNVIKSLEGIPGRFCLTLDFWTSKLNLGYVFITGHFIDSDWKIQKKLLNVLMESYPESDEALSLAVANCVSEWGLEGKLFSVTFNHLASKTAVENIRPLLCIKNPGILDGQLVIGNCVAQTFSSLAKDVLDKGKDVIKNIRDSVKHVKTSESHEERFVELKEQLQVPSNKVLSLDDQMQWNTTYKMLVAASELKEVFSCLDTADPDYKQSPSAEDWRQVETLCTFLKPLFEAASTLQSSENPSAVTFFHEVWKTQSDMSRAIAGEDPYVAGIARTMKEKVDKYWRDCSLVLAMAVVMDPRFKMKLVEFSFSKIFGEDAGRNIKTVDDGIHELFSEYMALPSPLKPTSEGGKADGLSDFDTYIMETTGQNLKSELDQYLDETLLPRVQEFDVLDWWKQNKLKYPTLSKMARDILSIPVSAAAFDYVFDMEPREMDEYKTSLRPETVEALICAREWLLESDASSSSPSAAAQMSSATVKTEA</sequence>
<feature type="domain" description="BED-type" evidence="12">
    <location>
        <begin position="25"/>
        <end position="90"/>
    </location>
</feature>
<evidence type="ECO:0000256" key="9">
    <source>
        <dbReference type="ARBA" id="ARBA00023242"/>
    </source>
</evidence>
<evidence type="ECO:0000256" key="5">
    <source>
        <dbReference type="ARBA" id="ARBA00022833"/>
    </source>
</evidence>
<name>A0A565BEQ7_9BRAS</name>
<dbReference type="SUPFAM" id="SSF53098">
    <property type="entry name" value="Ribonuclease H-like"/>
    <property type="match status" value="1"/>
</dbReference>
<evidence type="ECO:0000259" key="12">
    <source>
        <dbReference type="PROSITE" id="PS50808"/>
    </source>
</evidence>
<comment type="subunit">
    <text evidence="2">Homodimer.</text>
</comment>
<feature type="region of interest" description="Disordered" evidence="11">
    <location>
        <begin position="80"/>
        <end position="106"/>
    </location>
</feature>
<evidence type="ECO:0000256" key="7">
    <source>
        <dbReference type="ARBA" id="ARBA00023125"/>
    </source>
</evidence>
<feature type="region of interest" description="Disordered" evidence="11">
    <location>
        <begin position="635"/>
        <end position="657"/>
    </location>
</feature>
<dbReference type="Pfam" id="PF05699">
    <property type="entry name" value="Dimer_Tnp_hAT"/>
    <property type="match status" value="1"/>
</dbReference>
<dbReference type="PROSITE" id="PS50808">
    <property type="entry name" value="ZF_BED"/>
    <property type="match status" value="1"/>
</dbReference>
<feature type="compositionally biased region" description="Polar residues" evidence="11">
    <location>
        <begin position="87"/>
        <end position="100"/>
    </location>
</feature>
<keyword evidence="4 10" id="KW-0863">Zinc-finger</keyword>